<dbReference type="EMBL" id="SRXW01000005">
    <property type="protein sequence ID" value="TGY87625.1"/>
    <property type="molecule type" value="Genomic_DNA"/>
</dbReference>
<dbReference type="AlphaFoldDB" id="A0A4S2GWZ8"/>
<comment type="caution">
    <text evidence="1">The sequence shown here is derived from an EMBL/GenBank/DDBJ whole genome shotgun (WGS) entry which is preliminary data.</text>
</comment>
<name>A0A4S2GWZ8_9PROT</name>
<accession>A0A4S2GWZ8</accession>
<dbReference type="Proteomes" id="UP000308054">
    <property type="component" value="Unassembled WGS sequence"/>
</dbReference>
<dbReference type="OrthoDB" id="9970440at2"/>
<sequence>MTIDRRALELECRVFVLEHMLQRLFAFSVSHARDPAAFVEDLARGYRDTLRLQTFDVDDPALSDLAAGEVEEAFDRFLAGLRKEVGRYGTRAQG</sequence>
<keyword evidence="2" id="KW-1185">Reference proteome</keyword>
<proteinExistence type="predicted"/>
<organism evidence="1 2">
    <name type="scientific">Marinicauda algicola</name>
    <dbReference type="NCBI Taxonomy" id="2029849"/>
    <lineage>
        <taxon>Bacteria</taxon>
        <taxon>Pseudomonadati</taxon>
        <taxon>Pseudomonadota</taxon>
        <taxon>Alphaproteobacteria</taxon>
        <taxon>Maricaulales</taxon>
        <taxon>Maricaulaceae</taxon>
        <taxon>Marinicauda</taxon>
    </lineage>
</organism>
<protein>
    <submittedName>
        <fullName evidence="1">Uncharacterized protein</fullName>
    </submittedName>
</protein>
<dbReference type="RefSeq" id="WP_135997229.1">
    <property type="nucleotide sequence ID" value="NZ_CP071057.1"/>
</dbReference>
<gene>
    <name evidence="1" type="ORF">E5163_14410</name>
</gene>
<evidence type="ECO:0000313" key="2">
    <source>
        <dbReference type="Proteomes" id="UP000308054"/>
    </source>
</evidence>
<reference evidence="1 2" key="1">
    <citation type="journal article" date="2017" name="Int. J. Syst. Evol. Microbiol.">
        <title>Marinicauda algicola sp. nov., isolated from a marine red alga Rhodosorus marinus.</title>
        <authorList>
            <person name="Jeong S.E."/>
            <person name="Jeon S.H."/>
            <person name="Chun B.H."/>
            <person name="Kim D.W."/>
            <person name="Jeon C.O."/>
        </authorList>
    </citation>
    <scope>NUCLEOTIDE SEQUENCE [LARGE SCALE GENOMIC DNA]</scope>
    <source>
        <strain evidence="1 2">JCM 31718</strain>
    </source>
</reference>
<evidence type="ECO:0000313" key="1">
    <source>
        <dbReference type="EMBL" id="TGY87625.1"/>
    </source>
</evidence>